<reference evidence="1 2" key="1">
    <citation type="submission" date="2020-04" db="EMBL/GenBank/DDBJ databases">
        <title>Genome Sequencing and Assembley of Pseudoalteromonas artica.</title>
        <authorList>
            <person name="Akerly B."/>
            <person name="Cook G."/>
        </authorList>
    </citation>
    <scope>NUCLEOTIDE SEQUENCE [LARGE SCALE GENOMIC DNA]</scope>
    <source>
        <strain evidence="1 2">NEC-BIFX-0059</strain>
    </source>
</reference>
<evidence type="ECO:0000313" key="2">
    <source>
        <dbReference type="Proteomes" id="UP000519126"/>
    </source>
</evidence>
<name>A0A7X9U5W1_9GAMM</name>
<dbReference type="Proteomes" id="UP000519126">
    <property type="component" value="Unassembled WGS sequence"/>
</dbReference>
<protein>
    <submittedName>
        <fullName evidence="1">Uncharacterized protein</fullName>
    </submittedName>
</protein>
<comment type="caution">
    <text evidence="1">The sequence shown here is derived from an EMBL/GenBank/DDBJ whole genome shotgun (WGS) entry which is preliminary data.</text>
</comment>
<proteinExistence type="predicted"/>
<organism evidence="1 2">
    <name type="scientific">Pseudoalteromonas arctica</name>
    <dbReference type="NCBI Taxonomy" id="394751"/>
    <lineage>
        <taxon>Bacteria</taxon>
        <taxon>Pseudomonadati</taxon>
        <taxon>Pseudomonadota</taxon>
        <taxon>Gammaproteobacteria</taxon>
        <taxon>Alteromonadales</taxon>
        <taxon>Pseudoalteromonadaceae</taxon>
        <taxon>Pseudoalteromonas</taxon>
    </lineage>
</organism>
<dbReference type="EMBL" id="JABBCX010000002">
    <property type="protein sequence ID" value="NMF47753.1"/>
    <property type="molecule type" value="Genomic_DNA"/>
</dbReference>
<sequence length="96" mass="10928">MSSPPLKIDGAIVLEWAWSGNKPFGVVKYQNGEVASEIFGLAICAYPDSDQVYIFSCDCDWETEQDSQYNSIQNAKDYLPEQYRHVKANWKLSTDI</sequence>
<gene>
    <name evidence="1" type="ORF">HHL01_06120</name>
</gene>
<dbReference type="AlphaFoldDB" id="A0A7X9U5W1"/>
<evidence type="ECO:0000313" key="1">
    <source>
        <dbReference type="EMBL" id="NMF47753.1"/>
    </source>
</evidence>
<accession>A0A7X9U5W1</accession>
<dbReference type="RefSeq" id="WP_170071393.1">
    <property type="nucleotide sequence ID" value="NZ_JABBCX010000002.1"/>
</dbReference>